<dbReference type="GO" id="GO:0017070">
    <property type="term" value="F:U6 snRNA binding"/>
    <property type="evidence" value="ECO:0007669"/>
    <property type="project" value="TreeGrafter"/>
</dbReference>
<dbReference type="InterPro" id="IPR015943">
    <property type="entry name" value="WD40/YVTN_repeat-like_dom_sf"/>
</dbReference>
<evidence type="ECO:0000256" key="1">
    <source>
        <dbReference type="ARBA" id="ARBA00022574"/>
    </source>
</evidence>
<feature type="domain" description="Pre-mRNA processing factor 4 (PRP4)-like" evidence="5">
    <location>
        <begin position="45"/>
        <end position="92"/>
    </location>
</feature>
<evidence type="ECO:0000259" key="5">
    <source>
        <dbReference type="SMART" id="SM00500"/>
    </source>
</evidence>
<dbReference type="Pfam" id="PF08799">
    <property type="entry name" value="PRP4"/>
    <property type="match status" value="1"/>
</dbReference>
<dbReference type="SMART" id="SM00320">
    <property type="entry name" value="WD40"/>
    <property type="match status" value="7"/>
</dbReference>
<dbReference type="InterPro" id="IPR019775">
    <property type="entry name" value="WD40_repeat_CS"/>
</dbReference>
<keyword evidence="1 3" id="KW-0853">WD repeat</keyword>
<feature type="region of interest" description="Disordered" evidence="4">
    <location>
        <begin position="88"/>
        <end position="108"/>
    </location>
</feature>
<evidence type="ECO:0000313" key="6">
    <source>
        <dbReference type="EMBL" id="KAJ3506533.1"/>
    </source>
</evidence>
<dbReference type="InterPro" id="IPR014906">
    <property type="entry name" value="PRP4-like"/>
</dbReference>
<reference evidence="6" key="1">
    <citation type="submission" date="2022-07" db="EMBL/GenBank/DDBJ databases">
        <title>Genome Sequence of Agrocybe chaxingu.</title>
        <authorList>
            <person name="Buettner E."/>
        </authorList>
    </citation>
    <scope>NUCLEOTIDE SEQUENCE</scope>
    <source>
        <strain evidence="6">MP-N11</strain>
    </source>
</reference>
<gene>
    <name evidence="6" type="ORF">NLJ89_g6812</name>
</gene>
<accession>A0A9W8K5P9</accession>
<sequence>MTELTLDTLMDDGNYLGSERARLENKVILDELERKKKARTLAVPTDDNRVKARLREIGEPITLFGERAADRRDRLIYVLSQINAARGDDAQPLHDESSSESEAEEEEFYTPGTLELLEARKRIAEFSLPRAQKRVAQQRIDSKMDLGRIVDIRKKVFAEVKKFSNLGSQIGDERPISQVRFAPNNQILATGSWSGTLKLWNVPACTPIRALRGHSDRIGGVAWHPQATLSQSEEAVNLVSGGGEGSVNLWSTNGEQPLSVMQGHQGRVCRVAFHPSGNYVASASFDTTWRLWDVNTAKELQLQEGHSKEVYSVEFQNDGALVASGGLDAIGRVWDLRTGRTAMVLDGHVQAIFATAFSPTGYQIATGAGDDTIRIWDMRSLKSLYTIPAHVSNVSDVRFFHANDLYFKHAHSLSTQDVVMNGTEEAESKRDSPEKEFAAAEEEWRYRSGLFFASAGYDGFVKLWSADDWQLLKRLSTDAGKVMSVDISSDGNMLVSGTYNRNFQLFTPEDVL</sequence>
<dbReference type="Pfam" id="PF00400">
    <property type="entry name" value="WD40"/>
    <property type="match status" value="6"/>
</dbReference>
<feature type="compositionally biased region" description="Acidic residues" evidence="4">
    <location>
        <begin position="98"/>
        <end position="108"/>
    </location>
</feature>
<dbReference type="InterPro" id="IPR001680">
    <property type="entry name" value="WD40_rpt"/>
</dbReference>
<dbReference type="InterPro" id="IPR036322">
    <property type="entry name" value="WD40_repeat_dom_sf"/>
</dbReference>
<dbReference type="SUPFAM" id="SSF50978">
    <property type="entry name" value="WD40 repeat-like"/>
    <property type="match status" value="1"/>
</dbReference>
<organism evidence="6 7">
    <name type="scientific">Agrocybe chaxingu</name>
    <dbReference type="NCBI Taxonomy" id="84603"/>
    <lineage>
        <taxon>Eukaryota</taxon>
        <taxon>Fungi</taxon>
        <taxon>Dikarya</taxon>
        <taxon>Basidiomycota</taxon>
        <taxon>Agaricomycotina</taxon>
        <taxon>Agaricomycetes</taxon>
        <taxon>Agaricomycetidae</taxon>
        <taxon>Agaricales</taxon>
        <taxon>Agaricineae</taxon>
        <taxon>Strophariaceae</taxon>
        <taxon>Agrocybe</taxon>
    </lineage>
</organism>
<dbReference type="OrthoDB" id="540662at2759"/>
<feature type="repeat" description="WD" evidence="3">
    <location>
        <begin position="261"/>
        <end position="302"/>
    </location>
</feature>
<dbReference type="InterPro" id="IPR020472">
    <property type="entry name" value="WD40_PAC1"/>
</dbReference>
<dbReference type="PROSITE" id="PS50294">
    <property type="entry name" value="WD_REPEATS_REGION"/>
    <property type="match status" value="4"/>
</dbReference>
<dbReference type="SUPFAM" id="SSF158230">
    <property type="entry name" value="PRP4-like"/>
    <property type="match status" value="1"/>
</dbReference>
<feature type="repeat" description="WD" evidence="3">
    <location>
        <begin position="169"/>
        <end position="202"/>
    </location>
</feature>
<dbReference type="PRINTS" id="PR00320">
    <property type="entry name" value="GPROTEINBRPT"/>
</dbReference>
<evidence type="ECO:0000256" key="4">
    <source>
        <dbReference type="SAM" id="MobiDB-lite"/>
    </source>
</evidence>
<dbReference type="AlphaFoldDB" id="A0A9W8K5P9"/>
<dbReference type="PROSITE" id="PS50082">
    <property type="entry name" value="WD_REPEATS_2"/>
    <property type="match status" value="5"/>
</dbReference>
<feature type="compositionally biased region" description="Basic and acidic residues" evidence="4">
    <location>
        <begin position="88"/>
        <end position="97"/>
    </location>
</feature>
<evidence type="ECO:0000256" key="2">
    <source>
        <dbReference type="ARBA" id="ARBA00022737"/>
    </source>
</evidence>
<dbReference type="Proteomes" id="UP001148786">
    <property type="component" value="Unassembled WGS sequence"/>
</dbReference>
<protein>
    <recommendedName>
        <fullName evidence="5">Pre-mRNA processing factor 4 (PRP4)-like domain-containing protein</fullName>
    </recommendedName>
</protein>
<evidence type="ECO:0000256" key="3">
    <source>
        <dbReference type="PROSITE-ProRule" id="PRU00221"/>
    </source>
</evidence>
<evidence type="ECO:0000313" key="7">
    <source>
        <dbReference type="Proteomes" id="UP001148786"/>
    </source>
</evidence>
<dbReference type="EMBL" id="JANKHO010000756">
    <property type="protein sequence ID" value="KAJ3506533.1"/>
    <property type="molecule type" value="Genomic_DNA"/>
</dbReference>
<dbReference type="GO" id="GO:0000398">
    <property type="term" value="P:mRNA splicing, via spliceosome"/>
    <property type="evidence" value="ECO:0007669"/>
    <property type="project" value="TreeGrafter"/>
</dbReference>
<dbReference type="GO" id="GO:0046540">
    <property type="term" value="C:U4/U6 x U5 tri-snRNP complex"/>
    <property type="evidence" value="ECO:0007669"/>
    <property type="project" value="TreeGrafter"/>
</dbReference>
<dbReference type="Gene3D" id="4.10.280.110">
    <property type="entry name" value="Pre-mRNA processing factor 4 domain"/>
    <property type="match status" value="1"/>
</dbReference>
<dbReference type="GO" id="GO:0030621">
    <property type="term" value="F:U4 snRNA binding"/>
    <property type="evidence" value="ECO:0007669"/>
    <property type="project" value="TreeGrafter"/>
</dbReference>
<dbReference type="Gene3D" id="2.130.10.10">
    <property type="entry name" value="YVTN repeat-like/Quinoprotein amine dehydrogenase"/>
    <property type="match status" value="4"/>
</dbReference>
<dbReference type="SMART" id="SM00500">
    <property type="entry name" value="SFM"/>
    <property type="match status" value="1"/>
</dbReference>
<name>A0A9W8K5P9_9AGAR</name>
<keyword evidence="7" id="KW-1185">Reference proteome</keyword>
<proteinExistence type="predicted"/>
<dbReference type="CDD" id="cd00200">
    <property type="entry name" value="WD40"/>
    <property type="match status" value="1"/>
</dbReference>
<dbReference type="InterPro" id="IPR036285">
    <property type="entry name" value="PRP4-like_sf"/>
</dbReference>
<keyword evidence="2" id="KW-0677">Repeat</keyword>
<dbReference type="PROSITE" id="PS00678">
    <property type="entry name" value="WD_REPEATS_1"/>
    <property type="match status" value="2"/>
</dbReference>
<feature type="repeat" description="WD" evidence="3">
    <location>
        <begin position="345"/>
        <end position="386"/>
    </location>
</feature>
<comment type="caution">
    <text evidence="6">The sequence shown here is derived from an EMBL/GenBank/DDBJ whole genome shotgun (WGS) entry which is preliminary data.</text>
</comment>
<dbReference type="PANTHER" id="PTHR19846">
    <property type="entry name" value="WD40 REPEAT PROTEIN"/>
    <property type="match status" value="1"/>
</dbReference>
<dbReference type="PANTHER" id="PTHR19846:SF0">
    <property type="entry name" value="PRE-MRNA PROCESSING FACTOR 4"/>
    <property type="match status" value="1"/>
</dbReference>
<feature type="repeat" description="WD" evidence="3">
    <location>
        <begin position="211"/>
        <end position="260"/>
    </location>
</feature>
<feature type="repeat" description="WD" evidence="3">
    <location>
        <begin position="303"/>
        <end position="344"/>
    </location>
</feature>